<dbReference type="SUPFAM" id="SSF57850">
    <property type="entry name" value="RING/U-box"/>
    <property type="match status" value="1"/>
</dbReference>
<keyword evidence="1" id="KW-0863">Zinc-finger</keyword>
<dbReference type="GO" id="GO:0008270">
    <property type="term" value="F:zinc ion binding"/>
    <property type="evidence" value="ECO:0007669"/>
    <property type="project" value="UniProtKB-KW"/>
</dbReference>
<keyword evidence="2" id="KW-0472">Membrane</keyword>
<keyword evidence="2" id="KW-0812">Transmembrane</keyword>
<dbReference type="InterPro" id="IPR001841">
    <property type="entry name" value="Znf_RING"/>
</dbReference>
<evidence type="ECO:0000313" key="4">
    <source>
        <dbReference type="EMBL" id="QOI90534.1"/>
    </source>
</evidence>
<dbReference type="Gene3D" id="3.30.40.10">
    <property type="entry name" value="Zinc/RING finger domain, C3HC4 (zinc finger)"/>
    <property type="match status" value="1"/>
</dbReference>
<dbReference type="PROSITE" id="PS50089">
    <property type="entry name" value="ZF_RING_2"/>
    <property type="match status" value="1"/>
</dbReference>
<keyword evidence="1" id="KW-0479">Metal-binding</keyword>
<sequence length="108" mass="12757">MSESVCDCVICLEPMETDETSLEEEIVIQPFDCEHRLHSNCFKQYVEYNRKQSNEDCVKCPLCQGNVKIKTGFNYFSIVYSFCVITFLSIFFVAMIYFIYDILYNTYN</sequence>
<keyword evidence="2" id="KW-1133">Transmembrane helix</keyword>
<feature type="domain" description="RING-type" evidence="3">
    <location>
        <begin position="8"/>
        <end position="64"/>
    </location>
</feature>
<organismHost>
    <name type="scientific">Pyramimonas plurioculata</name>
    <dbReference type="NCBI Taxonomy" id="36893"/>
</organismHost>
<proteinExistence type="predicted"/>
<feature type="transmembrane region" description="Helical" evidence="2">
    <location>
        <begin position="78"/>
        <end position="100"/>
    </location>
</feature>
<dbReference type="InterPro" id="IPR013083">
    <property type="entry name" value="Znf_RING/FYVE/PHD"/>
</dbReference>
<evidence type="ECO:0000256" key="1">
    <source>
        <dbReference type="PROSITE-ProRule" id="PRU00175"/>
    </source>
</evidence>
<dbReference type="Pfam" id="PF13639">
    <property type="entry name" value="zf-RING_2"/>
    <property type="match status" value="1"/>
</dbReference>
<name>A0A7M3UP67_POV01</name>
<keyword evidence="1" id="KW-0862">Zinc</keyword>
<accession>A0A7M3UP67</accession>
<protein>
    <recommendedName>
        <fullName evidence="3">RING-type domain-containing protein</fullName>
    </recommendedName>
</protein>
<organism evidence="4">
    <name type="scientific">Pyramimonas orientalis virus</name>
    <name type="common">PoV01</name>
    <dbReference type="NCBI Taxonomy" id="455367"/>
    <lineage>
        <taxon>Viruses</taxon>
        <taxon>Varidnaviria</taxon>
        <taxon>Bamfordvirae</taxon>
        <taxon>Nucleocytoviricota</taxon>
        <taxon>Megaviricetes</taxon>
        <taxon>Imitervirales</taxon>
        <taxon>Allomimiviridae</taxon>
        <taxon>Heliosvirus</taxon>
        <taxon>Heliosvirus raunefjordenense</taxon>
    </lineage>
</organism>
<gene>
    <name evidence="4" type="ORF">HWQ62_00403</name>
</gene>
<reference evidence="4" key="1">
    <citation type="submission" date="2020-06" db="EMBL/GenBank/DDBJ databases">
        <title>Lateral gene transfer of anion-conducting channel rhodopsins between green algae and giant viruses.</title>
        <authorList>
            <person name="Rozenberg A."/>
            <person name="Oppermann J."/>
            <person name="Wietek J."/>
            <person name="Fernandez Lahore R.G."/>
            <person name="Sandaa R.-A."/>
            <person name="Bratbak G."/>
            <person name="Hegemann P."/>
            <person name="Beja O."/>
        </authorList>
    </citation>
    <scope>NUCLEOTIDE SEQUENCE</scope>
    <source>
        <strain evidence="4">01B</strain>
    </source>
</reference>
<dbReference type="EMBL" id="MT663539">
    <property type="protein sequence ID" value="QOI90534.1"/>
    <property type="molecule type" value="Genomic_DNA"/>
</dbReference>
<dbReference type="SMART" id="SM00184">
    <property type="entry name" value="RING"/>
    <property type="match status" value="1"/>
</dbReference>
<evidence type="ECO:0000256" key="2">
    <source>
        <dbReference type="SAM" id="Phobius"/>
    </source>
</evidence>
<evidence type="ECO:0000259" key="3">
    <source>
        <dbReference type="PROSITE" id="PS50089"/>
    </source>
</evidence>